<proteinExistence type="predicted"/>
<dbReference type="Gene3D" id="3.40.50.2300">
    <property type="match status" value="2"/>
</dbReference>
<name>A0ABW4JYN9_9HYPH</name>
<dbReference type="SUPFAM" id="SSF53822">
    <property type="entry name" value="Periplasmic binding protein-like I"/>
    <property type="match status" value="1"/>
</dbReference>
<feature type="region of interest" description="Disordered" evidence="1">
    <location>
        <begin position="383"/>
        <end position="407"/>
    </location>
</feature>
<protein>
    <submittedName>
        <fullName evidence="2">Transporter substrate-binding domain-containing protein</fullName>
    </submittedName>
</protein>
<comment type="caution">
    <text evidence="2">The sequence shown here is derived from an EMBL/GenBank/DDBJ whole genome shotgun (WGS) entry which is preliminary data.</text>
</comment>
<dbReference type="Proteomes" id="UP001597327">
    <property type="component" value="Unassembled WGS sequence"/>
</dbReference>
<dbReference type="Pfam" id="PF13433">
    <property type="entry name" value="Peripla_BP_5"/>
    <property type="match status" value="1"/>
</dbReference>
<feature type="compositionally biased region" description="Basic and acidic residues" evidence="1">
    <location>
        <begin position="383"/>
        <end position="399"/>
    </location>
</feature>
<organism evidence="2 3">
    <name type="scientific">Roseibium aestuarii</name>
    <dbReference type="NCBI Taxonomy" id="2600299"/>
    <lineage>
        <taxon>Bacteria</taxon>
        <taxon>Pseudomonadati</taxon>
        <taxon>Pseudomonadota</taxon>
        <taxon>Alphaproteobacteria</taxon>
        <taxon>Hyphomicrobiales</taxon>
        <taxon>Stappiaceae</taxon>
        <taxon>Roseibium</taxon>
    </lineage>
</organism>
<dbReference type="InterPro" id="IPR028082">
    <property type="entry name" value="Peripla_BP_I"/>
</dbReference>
<gene>
    <name evidence="2" type="ORF">ACFSC7_17425</name>
</gene>
<keyword evidence="3" id="KW-1185">Reference proteome</keyword>
<dbReference type="PANTHER" id="PTHR47628:SF1">
    <property type="entry name" value="ALIPHATIC AMIDASE EXPRESSION-REGULATING PROTEIN"/>
    <property type="match status" value="1"/>
</dbReference>
<sequence>MTDRVIPIGVLFSSTGSYSVIGREGHEGAMTAIAEVNASDLFDFTFEAVAADPACRAEQYAVLANRMLGQDRCRHIIGCQTSWSRKELLPVLERHQGLLWYSVPYEGFESHDRVIYSGACPNQNVVPLFAQILPHYGKRAFLLGSNYIWGWEMNRIARELLAAEDGAVLGERYVALGDVEIDHLIAEICDTRPDFIFNNLIGDSSYAFLRALRRLGEADPAFSADVMPVLSCNLTEAELPIIGKAAEGVISTASYFESAAYPKNREFVQRMHALRGRSRGVSAMFTGPYQAVWALAQAIQTCGSPDPDIVRDILPTLPLPTPVGDLTIDRSTQHATLTPFIGVVESAEALGDVKAGFRMLNPQARRLAPDPYLVNLNAERQERDFAAPMRSGKEPDEPGRSFLRVVK</sequence>
<accession>A0ABW4JYN9</accession>
<evidence type="ECO:0000313" key="2">
    <source>
        <dbReference type="EMBL" id="MFD1697299.1"/>
    </source>
</evidence>
<dbReference type="CDD" id="cd06357">
    <property type="entry name" value="PBP1_AmiC"/>
    <property type="match status" value="1"/>
</dbReference>
<evidence type="ECO:0000313" key="3">
    <source>
        <dbReference type="Proteomes" id="UP001597327"/>
    </source>
</evidence>
<dbReference type="RefSeq" id="WP_188318923.1">
    <property type="nucleotide sequence ID" value="NZ_JBHUFA010000015.1"/>
</dbReference>
<dbReference type="EMBL" id="JBHUFA010000015">
    <property type="protein sequence ID" value="MFD1697299.1"/>
    <property type="molecule type" value="Genomic_DNA"/>
</dbReference>
<dbReference type="PANTHER" id="PTHR47628">
    <property type="match status" value="1"/>
</dbReference>
<evidence type="ECO:0000256" key="1">
    <source>
        <dbReference type="SAM" id="MobiDB-lite"/>
    </source>
</evidence>
<dbReference type="InterPro" id="IPR039570">
    <property type="entry name" value="AmiC_PBP1"/>
</dbReference>
<reference evidence="3" key="1">
    <citation type="journal article" date="2019" name="Int. J. Syst. Evol. Microbiol.">
        <title>The Global Catalogue of Microorganisms (GCM) 10K type strain sequencing project: providing services to taxonomists for standard genome sequencing and annotation.</title>
        <authorList>
            <consortium name="The Broad Institute Genomics Platform"/>
            <consortium name="The Broad Institute Genome Sequencing Center for Infectious Disease"/>
            <person name="Wu L."/>
            <person name="Ma J."/>
        </authorList>
    </citation>
    <scope>NUCLEOTIDE SEQUENCE [LARGE SCALE GENOMIC DNA]</scope>
    <source>
        <strain evidence="3">JCM 3369</strain>
    </source>
</reference>